<organism evidence="4 5">
    <name type="scientific">Streptacidiphilus jiangxiensis</name>
    <dbReference type="NCBI Taxonomy" id="235985"/>
    <lineage>
        <taxon>Bacteria</taxon>
        <taxon>Bacillati</taxon>
        <taxon>Actinomycetota</taxon>
        <taxon>Actinomycetes</taxon>
        <taxon>Kitasatosporales</taxon>
        <taxon>Streptomycetaceae</taxon>
        <taxon>Streptacidiphilus</taxon>
    </lineage>
</organism>
<dbReference type="AlphaFoldDB" id="A0A1H7XLJ1"/>
<keyword evidence="2 3" id="KW-0456">Lyase</keyword>
<evidence type="ECO:0000256" key="2">
    <source>
        <dbReference type="ARBA" id="ARBA00023239"/>
    </source>
</evidence>
<dbReference type="PIRSF" id="PIRSF001365">
    <property type="entry name" value="DHDPS"/>
    <property type="match status" value="1"/>
</dbReference>
<name>A0A1H7XLJ1_STRJI</name>
<dbReference type="EMBL" id="FOAZ01000024">
    <property type="protein sequence ID" value="SEM34782.1"/>
    <property type="molecule type" value="Genomic_DNA"/>
</dbReference>
<dbReference type="Proteomes" id="UP000183015">
    <property type="component" value="Unassembled WGS sequence"/>
</dbReference>
<dbReference type="InterPro" id="IPR002220">
    <property type="entry name" value="DapA-like"/>
</dbReference>
<dbReference type="Pfam" id="PF00701">
    <property type="entry name" value="DHDPS"/>
    <property type="match status" value="1"/>
</dbReference>
<dbReference type="eggNOG" id="COG0329">
    <property type="taxonomic scope" value="Bacteria"/>
</dbReference>
<comment type="similarity">
    <text evidence="1 3">Belongs to the DapA family.</text>
</comment>
<accession>A0A1H7XLJ1</accession>
<evidence type="ECO:0000313" key="4">
    <source>
        <dbReference type="EMBL" id="SEM34782.1"/>
    </source>
</evidence>
<dbReference type="Gene3D" id="3.20.20.70">
    <property type="entry name" value="Aldolase class I"/>
    <property type="match status" value="1"/>
</dbReference>
<reference evidence="5" key="1">
    <citation type="submission" date="2016-10" db="EMBL/GenBank/DDBJ databases">
        <authorList>
            <person name="Varghese N."/>
        </authorList>
    </citation>
    <scope>NUCLEOTIDE SEQUENCE [LARGE SCALE GENOMIC DNA]</scope>
    <source>
        <strain evidence="5">DSM 45096 / BCRC 16803 / CGMCC 4.1857 / CIP 109030 / JCM 12277 / KCTC 19219 / NBRC 100920 / 33214</strain>
    </source>
</reference>
<dbReference type="PANTHER" id="PTHR12128:SF66">
    <property type="entry name" value="4-HYDROXY-2-OXOGLUTARATE ALDOLASE, MITOCHONDRIAL"/>
    <property type="match status" value="1"/>
</dbReference>
<dbReference type="InterPro" id="IPR013785">
    <property type="entry name" value="Aldolase_TIM"/>
</dbReference>
<dbReference type="SUPFAM" id="SSF51569">
    <property type="entry name" value="Aldolase"/>
    <property type="match status" value="1"/>
</dbReference>
<dbReference type="GO" id="GO:0008840">
    <property type="term" value="F:4-hydroxy-tetrahydrodipicolinate synthase activity"/>
    <property type="evidence" value="ECO:0007669"/>
    <property type="project" value="TreeGrafter"/>
</dbReference>
<dbReference type="STRING" id="235985.SAMN05414137_124105"/>
<dbReference type="SMART" id="SM01130">
    <property type="entry name" value="DHDPS"/>
    <property type="match status" value="1"/>
</dbReference>
<evidence type="ECO:0000313" key="5">
    <source>
        <dbReference type="Proteomes" id="UP000183015"/>
    </source>
</evidence>
<protein>
    <submittedName>
        <fullName evidence="4">4-hydroxy-tetrahydrodipicolinate synthase</fullName>
    </submittedName>
</protein>
<proteinExistence type="inferred from homology"/>
<evidence type="ECO:0000256" key="1">
    <source>
        <dbReference type="ARBA" id="ARBA00007592"/>
    </source>
</evidence>
<dbReference type="PANTHER" id="PTHR12128">
    <property type="entry name" value="DIHYDRODIPICOLINATE SYNTHASE"/>
    <property type="match status" value="1"/>
</dbReference>
<evidence type="ECO:0000256" key="3">
    <source>
        <dbReference type="PIRNR" id="PIRNR001365"/>
    </source>
</evidence>
<sequence length="326" mass="34786">MGLSADHQARPAIRVGANTEQESEISMDSLSRFQGSLVAVVTPFNEDGSIDYGALAELVRIQEEGGTAGLFFLSVAGEGATLTDAEFDEFTAKVLSDKSALANLVTCTGRYTEDSLRRVLVAADHGADGAVLTVPAYMGPDQAQTARYFLDIADRSPIPIGIFNNPARAMTDLDTATVDELLSHPNIMLHKDGSSRTGRLGEFMPRHPDVCFMADDAPDQDILIGPMVLGAAGIASAGGNVLPREFAALSTPWDENTDVEAFRQLYTKVWPVMRYLYSFRSPIGIKSVMNALGMPAGHLRAPLTPLSDEQVAVGLELVRAAGGTQA</sequence>
<keyword evidence="5" id="KW-1185">Reference proteome</keyword>
<gene>
    <name evidence="4" type="ORF">SAMN05414137_124105</name>
</gene>